<proteinExistence type="predicted"/>
<protein>
    <submittedName>
        <fullName evidence="2">MarR family transcriptional regulator</fullName>
    </submittedName>
</protein>
<dbReference type="Proteomes" id="UP001291912">
    <property type="component" value="Unassembled WGS sequence"/>
</dbReference>
<dbReference type="SUPFAM" id="SSF46785">
    <property type="entry name" value="Winged helix' DNA-binding domain"/>
    <property type="match status" value="1"/>
</dbReference>
<organism evidence="2 3">
    <name type="scientific">Microbacterium aquimaris</name>
    <dbReference type="NCBI Taxonomy" id="459816"/>
    <lineage>
        <taxon>Bacteria</taxon>
        <taxon>Bacillati</taxon>
        <taxon>Actinomycetota</taxon>
        <taxon>Actinomycetes</taxon>
        <taxon>Micrococcales</taxon>
        <taxon>Microbacteriaceae</taxon>
        <taxon>Microbacterium</taxon>
    </lineage>
</organism>
<sequence length="155" mass="17097">MGDRNSTMTREEKTLMQALSCVINTLPRALDGDLRREQELPLTEYFALASLVDAKDRRVRMSELAARLSITISGATRTVNRLESLGLVERERSSSDGRGADVVLTESGYERLREAWPSHLASARRRVLDHLSEDEVRILTRALGAISAASGDGAD</sequence>
<dbReference type="InterPro" id="IPR036390">
    <property type="entry name" value="WH_DNA-bd_sf"/>
</dbReference>
<dbReference type="InterPro" id="IPR000835">
    <property type="entry name" value="HTH_MarR-typ"/>
</dbReference>
<evidence type="ECO:0000313" key="3">
    <source>
        <dbReference type="Proteomes" id="UP001291912"/>
    </source>
</evidence>
<comment type="caution">
    <text evidence="2">The sequence shown here is derived from an EMBL/GenBank/DDBJ whole genome shotgun (WGS) entry which is preliminary data.</text>
</comment>
<dbReference type="Gene3D" id="1.10.10.10">
    <property type="entry name" value="Winged helix-like DNA-binding domain superfamily/Winged helix DNA-binding domain"/>
    <property type="match status" value="1"/>
</dbReference>
<dbReference type="PROSITE" id="PS50995">
    <property type="entry name" value="HTH_MARR_2"/>
    <property type="match status" value="1"/>
</dbReference>
<gene>
    <name evidence="2" type="ORF">R2Q92_00410</name>
</gene>
<accession>A0ABU5N2I4</accession>
<evidence type="ECO:0000313" key="2">
    <source>
        <dbReference type="EMBL" id="MDZ8160281.1"/>
    </source>
</evidence>
<dbReference type="Pfam" id="PF12802">
    <property type="entry name" value="MarR_2"/>
    <property type="match status" value="1"/>
</dbReference>
<dbReference type="SMART" id="SM00347">
    <property type="entry name" value="HTH_MARR"/>
    <property type="match status" value="1"/>
</dbReference>
<dbReference type="PANTHER" id="PTHR33164:SF99">
    <property type="entry name" value="MARR FAMILY REGULATORY PROTEIN"/>
    <property type="match status" value="1"/>
</dbReference>
<dbReference type="RefSeq" id="WP_206697119.1">
    <property type="nucleotide sequence ID" value="NZ_BAAAPT010000001.1"/>
</dbReference>
<feature type="domain" description="HTH marR-type" evidence="1">
    <location>
        <begin position="12"/>
        <end position="148"/>
    </location>
</feature>
<dbReference type="PANTHER" id="PTHR33164">
    <property type="entry name" value="TRANSCRIPTIONAL REGULATOR, MARR FAMILY"/>
    <property type="match status" value="1"/>
</dbReference>
<reference evidence="2 3" key="1">
    <citation type="submission" date="2023-10" db="EMBL/GenBank/DDBJ databases">
        <title>Microbacterium xanthum sp. nov., isolated from seaweed.</title>
        <authorList>
            <person name="Lee S.D."/>
        </authorList>
    </citation>
    <scope>NUCLEOTIDE SEQUENCE [LARGE SCALE GENOMIC DNA]</scope>
    <source>
        <strain evidence="2 3">KCTC 19124</strain>
    </source>
</reference>
<dbReference type="PRINTS" id="PR00598">
    <property type="entry name" value="HTHMARR"/>
</dbReference>
<dbReference type="InterPro" id="IPR036388">
    <property type="entry name" value="WH-like_DNA-bd_sf"/>
</dbReference>
<dbReference type="InterPro" id="IPR039422">
    <property type="entry name" value="MarR/SlyA-like"/>
</dbReference>
<keyword evidence="3" id="KW-1185">Reference proteome</keyword>
<name>A0ABU5N2I4_9MICO</name>
<evidence type="ECO:0000259" key="1">
    <source>
        <dbReference type="PROSITE" id="PS50995"/>
    </source>
</evidence>
<dbReference type="EMBL" id="JAWJYN010000001">
    <property type="protein sequence ID" value="MDZ8160281.1"/>
    <property type="molecule type" value="Genomic_DNA"/>
</dbReference>